<dbReference type="EMBL" id="AP012547">
    <property type="protein sequence ID" value="BAO30250.1"/>
    <property type="molecule type" value="Genomic_DNA"/>
</dbReference>
<reference evidence="3 4" key="1">
    <citation type="journal article" date="2014" name="Syst. Appl. Microbiol.">
        <title>Complete genomes of freshwater sulfur oxidizers Sulfuricella denitrificans skB26 and Sulfuritalea hydrogenivorans sk43H: genetic insights into the sulfur oxidation pathway of betaproteobacteria.</title>
        <authorList>
            <person name="Watanabe T."/>
            <person name="Kojima H."/>
            <person name="Fukui M."/>
        </authorList>
    </citation>
    <scope>NUCLEOTIDE SEQUENCE [LARGE SCALE GENOMIC DNA]</scope>
    <source>
        <strain evidence="3">DSM22779</strain>
    </source>
</reference>
<keyword evidence="1" id="KW-1133">Transmembrane helix</keyword>
<feature type="domain" description="2TM" evidence="2">
    <location>
        <begin position="19"/>
        <end position="96"/>
    </location>
</feature>
<sequence>MACHSRFIDDPNLSVAERDARRQVHGLRNFYKHLVVFAVINSGLAAINLIASPERLWFYWPLLGWGVWLTLHAFATFARGRWLGAEWEERKVRQLMAGKSVE</sequence>
<dbReference type="Proteomes" id="UP000031637">
    <property type="component" value="Chromosome"/>
</dbReference>
<keyword evidence="1" id="KW-0812">Transmembrane</keyword>
<dbReference type="OrthoDB" id="21915at2"/>
<accession>W0SHE7</accession>
<keyword evidence="1" id="KW-0472">Membrane</keyword>
<dbReference type="HOGENOM" id="CLU_173284_0_0_4"/>
<feature type="transmembrane region" description="Helical" evidence="1">
    <location>
        <begin position="57"/>
        <end position="78"/>
    </location>
</feature>
<evidence type="ECO:0000313" key="4">
    <source>
        <dbReference type="Proteomes" id="UP000031637"/>
    </source>
</evidence>
<dbReference type="AlphaFoldDB" id="W0SHE7"/>
<evidence type="ECO:0000259" key="2">
    <source>
        <dbReference type="Pfam" id="PF13239"/>
    </source>
</evidence>
<evidence type="ECO:0000313" key="3">
    <source>
        <dbReference type="EMBL" id="BAO30250.1"/>
    </source>
</evidence>
<organism evidence="3 4">
    <name type="scientific">Sulfuritalea hydrogenivorans sk43H</name>
    <dbReference type="NCBI Taxonomy" id="1223802"/>
    <lineage>
        <taxon>Bacteria</taxon>
        <taxon>Pseudomonadati</taxon>
        <taxon>Pseudomonadota</taxon>
        <taxon>Betaproteobacteria</taxon>
        <taxon>Nitrosomonadales</taxon>
        <taxon>Sterolibacteriaceae</taxon>
        <taxon>Sulfuritalea</taxon>
    </lineage>
</organism>
<evidence type="ECO:0000256" key="1">
    <source>
        <dbReference type="SAM" id="Phobius"/>
    </source>
</evidence>
<dbReference type="Pfam" id="PF13239">
    <property type="entry name" value="2TM"/>
    <property type="match status" value="1"/>
</dbReference>
<dbReference type="InterPro" id="IPR025698">
    <property type="entry name" value="2TM_dom"/>
</dbReference>
<proteinExistence type="predicted"/>
<feature type="transmembrane region" description="Helical" evidence="1">
    <location>
        <begin position="30"/>
        <end position="51"/>
    </location>
</feature>
<protein>
    <recommendedName>
        <fullName evidence="2">2TM domain-containing protein</fullName>
    </recommendedName>
</protein>
<keyword evidence="4" id="KW-1185">Reference proteome</keyword>
<dbReference type="RefSeq" id="WP_041099603.1">
    <property type="nucleotide sequence ID" value="NZ_AP012547.1"/>
</dbReference>
<gene>
    <name evidence="3" type="ORF">SUTH_02467</name>
</gene>
<dbReference type="KEGG" id="shd:SUTH_02467"/>
<name>W0SHE7_9PROT</name>
<dbReference type="STRING" id="1223802.SUTH_02467"/>